<reference evidence="7" key="1">
    <citation type="submission" date="2023-04" db="EMBL/GenBank/DDBJ databases">
        <title>Black Yeasts Isolated from many extreme environments.</title>
        <authorList>
            <person name="Coleine C."/>
            <person name="Stajich J.E."/>
            <person name="Selbmann L."/>
        </authorList>
    </citation>
    <scope>NUCLEOTIDE SEQUENCE</scope>
    <source>
        <strain evidence="7">CCFEE 5312</strain>
    </source>
</reference>
<organism evidence="7 8">
    <name type="scientific">Extremus antarcticus</name>
    <dbReference type="NCBI Taxonomy" id="702011"/>
    <lineage>
        <taxon>Eukaryota</taxon>
        <taxon>Fungi</taxon>
        <taxon>Dikarya</taxon>
        <taxon>Ascomycota</taxon>
        <taxon>Pezizomycotina</taxon>
        <taxon>Dothideomycetes</taxon>
        <taxon>Dothideomycetidae</taxon>
        <taxon>Mycosphaerellales</taxon>
        <taxon>Extremaceae</taxon>
        <taxon>Extremus</taxon>
    </lineage>
</organism>
<feature type="transmembrane region" description="Helical" evidence="6">
    <location>
        <begin position="53"/>
        <end position="74"/>
    </location>
</feature>
<feature type="transmembrane region" description="Helical" evidence="6">
    <location>
        <begin position="390"/>
        <end position="411"/>
    </location>
</feature>
<dbReference type="Proteomes" id="UP001271007">
    <property type="component" value="Unassembled WGS sequence"/>
</dbReference>
<feature type="transmembrane region" description="Helical" evidence="6">
    <location>
        <begin position="125"/>
        <end position="144"/>
    </location>
</feature>
<keyword evidence="8" id="KW-1185">Reference proteome</keyword>
<keyword evidence="3 6" id="KW-0812">Transmembrane</keyword>
<feature type="transmembrane region" description="Helical" evidence="6">
    <location>
        <begin position="258"/>
        <end position="280"/>
    </location>
</feature>
<dbReference type="AlphaFoldDB" id="A0AAJ0DAX4"/>
<evidence type="ECO:0000256" key="6">
    <source>
        <dbReference type="SAM" id="Phobius"/>
    </source>
</evidence>
<proteinExistence type="predicted"/>
<dbReference type="Pfam" id="PF13347">
    <property type="entry name" value="MFS_2"/>
    <property type="match status" value="1"/>
</dbReference>
<dbReference type="InterPro" id="IPR036259">
    <property type="entry name" value="MFS_trans_sf"/>
</dbReference>
<feature type="transmembrane region" description="Helical" evidence="6">
    <location>
        <begin position="423"/>
        <end position="448"/>
    </location>
</feature>
<evidence type="ECO:0008006" key="9">
    <source>
        <dbReference type="Google" id="ProtNLM"/>
    </source>
</evidence>
<evidence type="ECO:0000256" key="3">
    <source>
        <dbReference type="ARBA" id="ARBA00022692"/>
    </source>
</evidence>
<name>A0AAJ0DAX4_9PEZI</name>
<dbReference type="PANTHER" id="PTHR19432:SF35">
    <property type="entry name" value="SOLUTE CARRIER FAMILY 45 MEMBER 3 ISOFORM X1"/>
    <property type="match status" value="1"/>
</dbReference>
<dbReference type="EMBL" id="JAWDJX010000031">
    <property type="protein sequence ID" value="KAK3050541.1"/>
    <property type="molecule type" value="Genomic_DNA"/>
</dbReference>
<evidence type="ECO:0000256" key="2">
    <source>
        <dbReference type="ARBA" id="ARBA00022448"/>
    </source>
</evidence>
<feature type="transmembrane region" description="Helical" evidence="6">
    <location>
        <begin position="348"/>
        <end position="370"/>
    </location>
</feature>
<accession>A0AAJ0DAX4</accession>
<feature type="transmembrane region" description="Helical" evidence="6">
    <location>
        <begin position="460"/>
        <end position="480"/>
    </location>
</feature>
<dbReference type="GO" id="GO:0005886">
    <property type="term" value="C:plasma membrane"/>
    <property type="evidence" value="ECO:0007669"/>
    <property type="project" value="TreeGrafter"/>
</dbReference>
<comment type="subcellular location">
    <subcellularLocation>
        <location evidence="1">Membrane</location>
        <topology evidence="1">Multi-pass membrane protein</topology>
    </subcellularLocation>
</comment>
<keyword evidence="5 6" id="KW-0472">Membrane</keyword>
<feature type="transmembrane region" description="Helical" evidence="6">
    <location>
        <begin position="86"/>
        <end position="105"/>
    </location>
</feature>
<evidence type="ECO:0000313" key="7">
    <source>
        <dbReference type="EMBL" id="KAK3050541.1"/>
    </source>
</evidence>
<evidence type="ECO:0000256" key="4">
    <source>
        <dbReference type="ARBA" id="ARBA00022989"/>
    </source>
</evidence>
<keyword evidence="2" id="KW-0813">Transport</keyword>
<dbReference type="PANTHER" id="PTHR19432">
    <property type="entry name" value="SUGAR TRANSPORTER"/>
    <property type="match status" value="1"/>
</dbReference>
<sequence>MEIIPLDDAGDNTEKCSEVIEDVPLLTILTISSGLGGPQIYLKALGMPDALTALLWATPAIGGCIIQPLIGARSDTCNHRWGRRKPYLAVGSVATTCAVLTLAWADSVGRLVAYGFFSTTSIEEVRFATLIFAAISVIMLGIAVQPLQCALRTLVLDVCPIHQQVQAQAWGVRFSGVGQLAGCATGLMLVQGTKDTGETFTFRAMAGIAVLAVTGTTAAIMLTIREPVFVPAVQRKTRGRGLCQIFGGLMKTYQECPVVLQSVFTIQFIAWMGWFTFLFYSTSYTTELYLADTINSEQRLSGFVASLVSYAYSCVGLAASVILPLVVRTFQSRHYSRVRDRNSDASNATLLGVWSLSLLLSSILMSMTTLTTSFGRTVCLMAANGVSWAVANWIPFALVGKLTPTPAVLLGDSELKGQPNGSMIGLHNVAISAPQILAAGLSSGILWLAHRLDASQAEGWALRAGAVFYLAAACVAYQTARKCGRS</sequence>
<evidence type="ECO:0000256" key="5">
    <source>
        <dbReference type="ARBA" id="ARBA00023136"/>
    </source>
</evidence>
<keyword evidence="4 6" id="KW-1133">Transmembrane helix</keyword>
<gene>
    <name evidence="7" type="ORF">LTR09_008180</name>
</gene>
<dbReference type="Gene3D" id="1.20.1250.20">
    <property type="entry name" value="MFS general substrate transporter like domains"/>
    <property type="match status" value="1"/>
</dbReference>
<feature type="transmembrane region" description="Helical" evidence="6">
    <location>
        <begin position="300"/>
        <end position="327"/>
    </location>
</feature>
<evidence type="ECO:0000256" key="1">
    <source>
        <dbReference type="ARBA" id="ARBA00004141"/>
    </source>
</evidence>
<dbReference type="GO" id="GO:0008506">
    <property type="term" value="F:sucrose:proton symporter activity"/>
    <property type="evidence" value="ECO:0007669"/>
    <property type="project" value="TreeGrafter"/>
</dbReference>
<evidence type="ECO:0000313" key="8">
    <source>
        <dbReference type="Proteomes" id="UP001271007"/>
    </source>
</evidence>
<dbReference type="SUPFAM" id="SSF103473">
    <property type="entry name" value="MFS general substrate transporter"/>
    <property type="match status" value="1"/>
</dbReference>
<protein>
    <recommendedName>
        <fullName evidence="9">MFS general substrate transporter</fullName>
    </recommendedName>
</protein>
<comment type="caution">
    <text evidence="7">The sequence shown here is derived from an EMBL/GenBank/DDBJ whole genome shotgun (WGS) entry which is preliminary data.</text>
</comment>